<dbReference type="Proteomes" id="UP000004069">
    <property type="component" value="Unassembled WGS sequence"/>
</dbReference>
<evidence type="ECO:0000313" key="4">
    <source>
        <dbReference type="Proteomes" id="UP000004069"/>
    </source>
</evidence>
<evidence type="ECO:0000259" key="2">
    <source>
        <dbReference type="Pfam" id="PF14470"/>
    </source>
</evidence>
<dbReference type="OrthoDB" id="2307739at2"/>
<dbReference type="InterPro" id="IPR018649">
    <property type="entry name" value="SHOCT"/>
</dbReference>
<evidence type="ECO:0000313" key="3">
    <source>
        <dbReference type="EMBL" id="EFG55144.1"/>
    </source>
</evidence>
<protein>
    <recommendedName>
        <fullName evidence="5">SHOCT domain-containing protein</fullName>
    </recommendedName>
</protein>
<dbReference type="Pfam" id="PF09851">
    <property type="entry name" value="SHOCT"/>
    <property type="match status" value="1"/>
</dbReference>
<organism evidence="3 4">
    <name type="scientific">Lactobacillus amylolyticus DSM 11664</name>
    <dbReference type="NCBI Taxonomy" id="585524"/>
    <lineage>
        <taxon>Bacteria</taxon>
        <taxon>Bacillati</taxon>
        <taxon>Bacillota</taxon>
        <taxon>Bacilli</taxon>
        <taxon>Lactobacillales</taxon>
        <taxon>Lactobacillaceae</taxon>
        <taxon>Lactobacillus</taxon>
    </lineage>
</organism>
<dbReference type="PATRIC" id="fig|585524.9.peg.1414"/>
<sequence>MVFNLFSKKQSKANNRFLADQRGQQAIARIQKLNLPAELKQQLIDADVFDIWFSDKDLAPLAEIMQEHDDEKIVYAAIGINVKSKNVMLVCTNQRLIILSKKILSKEQALVIPLKQIKSVVLHNSIVYDELTLINGDEILRINAINKVAAPILAKNIKKYSKLAQNDSSALDEQVEQVKKLKELLDQGILTKAEFEAKKKQILGL</sequence>
<evidence type="ECO:0008006" key="5">
    <source>
        <dbReference type="Google" id="ProtNLM"/>
    </source>
</evidence>
<keyword evidence="4" id="KW-1185">Reference proteome</keyword>
<dbReference type="EMBL" id="ADNY01000047">
    <property type="protein sequence ID" value="EFG55144.1"/>
    <property type="molecule type" value="Genomic_DNA"/>
</dbReference>
<reference evidence="3 4" key="1">
    <citation type="submission" date="2010-04" db="EMBL/GenBank/DDBJ databases">
        <authorList>
            <person name="Muzny D."/>
            <person name="Qin X."/>
            <person name="Deng J."/>
            <person name="Jiang H."/>
            <person name="Liu Y."/>
            <person name="Qu J."/>
            <person name="Song X.-Z."/>
            <person name="Zhang L."/>
            <person name="Thornton R."/>
            <person name="Coyle M."/>
            <person name="Francisco L."/>
            <person name="Jackson L."/>
            <person name="Javaid M."/>
            <person name="Korchina V."/>
            <person name="Kovar C."/>
            <person name="Mata R."/>
            <person name="Mathew T."/>
            <person name="Ngo R."/>
            <person name="Nguyen L."/>
            <person name="Nguyen N."/>
            <person name="Okwuonu G."/>
            <person name="Ongeri F."/>
            <person name="Pham C."/>
            <person name="Simmons D."/>
            <person name="Wilczek-Boney K."/>
            <person name="Hale W."/>
            <person name="Jakkamsetti A."/>
            <person name="Pham P."/>
            <person name="Ruth R."/>
            <person name="San Lucas F."/>
            <person name="Warren J."/>
            <person name="Zhang J."/>
            <person name="Zhao Z."/>
            <person name="Zhou C."/>
            <person name="Zhu D."/>
            <person name="Lee S."/>
            <person name="Bess C."/>
            <person name="Blankenburg K."/>
            <person name="Forbes L."/>
            <person name="Fu Q."/>
            <person name="Gubbala S."/>
            <person name="Hirani K."/>
            <person name="Jayaseelan J.C."/>
            <person name="Lara F."/>
            <person name="Munidasa M."/>
            <person name="Palculict T."/>
            <person name="Patil S."/>
            <person name="Pu L.-L."/>
            <person name="Saada N."/>
            <person name="Tang L."/>
            <person name="Weissenberger G."/>
            <person name="Zhu Y."/>
            <person name="Hemphill L."/>
            <person name="Shang Y."/>
            <person name="Youmans B."/>
            <person name="Ayvaz T."/>
            <person name="Ross M."/>
            <person name="Santibanez J."/>
            <person name="Aqrawi P."/>
            <person name="Gross S."/>
            <person name="Joshi V."/>
            <person name="Fowler G."/>
            <person name="Nazareth L."/>
            <person name="Reid J."/>
            <person name="Worley K."/>
            <person name="Petrosino J."/>
            <person name="Highlander S."/>
            <person name="Gibbs R."/>
        </authorList>
    </citation>
    <scope>NUCLEOTIDE SEQUENCE [LARGE SCALE GENOMIC DNA]</scope>
    <source>
        <strain evidence="3 4">DSM 11664</strain>
    </source>
</reference>
<comment type="caution">
    <text evidence="3">The sequence shown here is derived from an EMBL/GenBank/DDBJ whole genome shotgun (WGS) entry which is preliminary data.</text>
</comment>
<evidence type="ECO:0000259" key="1">
    <source>
        <dbReference type="Pfam" id="PF09851"/>
    </source>
</evidence>
<feature type="domain" description="SHOCT" evidence="1">
    <location>
        <begin position="176"/>
        <end position="203"/>
    </location>
</feature>
<dbReference type="InterPro" id="IPR039519">
    <property type="entry name" value="YokE-like_PH"/>
</dbReference>
<dbReference type="eggNOG" id="ENOG5032U4N">
    <property type="taxonomic scope" value="Bacteria"/>
</dbReference>
<name>D4YUJ5_9LACO</name>
<proteinExistence type="predicted"/>
<accession>D4YUJ5</accession>
<dbReference type="RefSeq" id="WP_006352357.1">
    <property type="nucleotide sequence ID" value="NZ_ADNY01000047.1"/>
</dbReference>
<dbReference type="AlphaFoldDB" id="D4YUJ5"/>
<dbReference type="Pfam" id="PF14470">
    <property type="entry name" value="bPH_3"/>
    <property type="match status" value="1"/>
</dbReference>
<gene>
    <name evidence="3" type="ORF">HMPREF0493_1206</name>
</gene>
<feature type="domain" description="YokE-like PH" evidence="2">
    <location>
        <begin position="68"/>
        <end position="158"/>
    </location>
</feature>